<sequence>MTWTAPEVDRPAPDLLAAEREMVTAYLTWHRTTFLRKCTGLTGQQLAERSVPPSALSLLGLIRHLAGVERVWFRLHFAGEDTEGPGREADFADLDPARAQQEYEQLVEGMRRSEEIVAKASLDDTFVYKGQTHSLRLVCFHVMQEYARHGGHADLIRERVDGTTGY</sequence>
<evidence type="ECO:0000313" key="2">
    <source>
        <dbReference type="Proteomes" id="UP001501578"/>
    </source>
</evidence>
<gene>
    <name evidence="1" type="ORF">GCM10009560_63060</name>
</gene>
<dbReference type="Gene3D" id="1.20.120.450">
    <property type="entry name" value="dinb family like domain"/>
    <property type="match status" value="1"/>
</dbReference>
<reference evidence="2" key="1">
    <citation type="journal article" date="2019" name="Int. J. Syst. Evol. Microbiol.">
        <title>The Global Catalogue of Microorganisms (GCM) 10K type strain sequencing project: providing services to taxonomists for standard genome sequencing and annotation.</title>
        <authorList>
            <consortium name="The Broad Institute Genomics Platform"/>
            <consortium name="The Broad Institute Genome Sequencing Center for Infectious Disease"/>
            <person name="Wu L."/>
            <person name="Ma J."/>
        </authorList>
    </citation>
    <scope>NUCLEOTIDE SEQUENCE [LARGE SCALE GENOMIC DNA]</scope>
    <source>
        <strain evidence="2">JCM 11136</strain>
    </source>
</reference>
<dbReference type="EMBL" id="BAAAHQ010000040">
    <property type="protein sequence ID" value="GAA0946949.1"/>
    <property type="molecule type" value="Genomic_DNA"/>
</dbReference>
<dbReference type="Pfam" id="PF04978">
    <property type="entry name" value="MST"/>
    <property type="match status" value="1"/>
</dbReference>
<dbReference type="RefSeq" id="WP_343953793.1">
    <property type="nucleotide sequence ID" value="NZ_BAAAHQ010000040.1"/>
</dbReference>
<proteinExistence type="predicted"/>
<organism evidence="1 2">
    <name type="scientific">Nonomuraea longicatena</name>
    <dbReference type="NCBI Taxonomy" id="83682"/>
    <lineage>
        <taxon>Bacteria</taxon>
        <taxon>Bacillati</taxon>
        <taxon>Actinomycetota</taxon>
        <taxon>Actinomycetes</taxon>
        <taxon>Streptosporangiales</taxon>
        <taxon>Streptosporangiaceae</taxon>
        <taxon>Nonomuraea</taxon>
    </lineage>
</organism>
<dbReference type="SUPFAM" id="SSF109854">
    <property type="entry name" value="DinB/YfiT-like putative metalloenzymes"/>
    <property type="match status" value="1"/>
</dbReference>
<evidence type="ECO:0000313" key="1">
    <source>
        <dbReference type="EMBL" id="GAA0946949.1"/>
    </source>
</evidence>
<accession>A0ABP4BEQ0</accession>
<dbReference type="InterPro" id="IPR034660">
    <property type="entry name" value="DinB/YfiT-like"/>
</dbReference>
<name>A0ABP4BEQ0_9ACTN</name>
<dbReference type="Proteomes" id="UP001501578">
    <property type="component" value="Unassembled WGS sequence"/>
</dbReference>
<protein>
    <submittedName>
        <fullName evidence="1">DinB family protein</fullName>
    </submittedName>
</protein>
<dbReference type="InterPro" id="IPR007061">
    <property type="entry name" value="MST-like"/>
</dbReference>
<comment type="caution">
    <text evidence="1">The sequence shown here is derived from an EMBL/GenBank/DDBJ whole genome shotgun (WGS) entry which is preliminary data.</text>
</comment>
<keyword evidence="2" id="KW-1185">Reference proteome</keyword>